<dbReference type="Gene3D" id="3.40.50.300">
    <property type="entry name" value="P-loop containing nucleotide triphosphate hydrolases"/>
    <property type="match status" value="1"/>
</dbReference>
<dbReference type="Pfam" id="PF01926">
    <property type="entry name" value="MMR_HSR1"/>
    <property type="match status" value="1"/>
</dbReference>
<dbReference type="Pfam" id="PF06071">
    <property type="entry name" value="YchF-GTPase_C"/>
    <property type="match status" value="1"/>
</dbReference>
<comment type="similarity">
    <text evidence="6">Belongs to the TRAFAC class OBG-HflX-like GTPase superfamily. OBG GTPase family. YchF/OLA1 subfamily.</text>
</comment>
<dbReference type="PANTHER" id="PTHR23305:SF18">
    <property type="entry name" value="OBG-TYPE G DOMAIN-CONTAINING PROTEIN"/>
    <property type="match status" value="1"/>
</dbReference>
<feature type="domain" description="TGS" evidence="8">
    <location>
        <begin position="337"/>
        <end position="420"/>
    </location>
</feature>
<proteinExistence type="inferred from homology"/>
<evidence type="ECO:0000259" key="7">
    <source>
        <dbReference type="PROSITE" id="PS51710"/>
    </source>
</evidence>
<evidence type="ECO:0000256" key="3">
    <source>
        <dbReference type="ARBA" id="ARBA00022741"/>
    </source>
</evidence>
<dbReference type="GO" id="GO:0016887">
    <property type="term" value="F:ATP hydrolysis activity"/>
    <property type="evidence" value="ECO:0007669"/>
    <property type="project" value="UniProtKB-UniRule"/>
</dbReference>
<gene>
    <name evidence="6 9" type="primary">ychF</name>
    <name evidence="9" type="ORF">SOCE26_086860</name>
</gene>
<dbReference type="AlphaFoldDB" id="A0A2L0F6F8"/>
<accession>A0A2L0F6F8</accession>
<dbReference type="InterPro" id="IPR004396">
    <property type="entry name" value="ATPase_YchF/OLA1"/>
</dbReference>
<dbReference type="CDD" id="cd01900">
    <property type="entry name" value="YchF"/>
    <property type="match status" value="1"/>
</dbReference>
<keyword evidence="4 6" id="KW-0067">ATP-binding</keyword>
<feature type="binding site" evidence="6">
    <location>
        <begin position="71"/>
        <end position="76"/>
    </location>
    <ligand>
        <name>ATP</name>
        <dbReference type="ChEBI" id="CHEBI:30616"/>
    </ligand>
</feature>
<comment type="cofactor">
    <cofactor evidence="1">
        <name>Mg(2+)</name>
        <dbReference type="ChEBI" id="CHEBI:18420"/>
    </cofactor>
</comment>
<sequence length="422" mass="45484">MRPGSATHNCPGKTRICEPGSSIAPAEAVYVPEAAGRARRSLPQVVSGRAVRPVLDVRAMSVEVGIVGLPNVGKSTLFNALTAAKAEAQNYPFCTIEPNVGAVPVPDERLATLAKYIKTEKIVPAMVRVVDIAGLVRGASTGEGLGNKFLSHIREVDAILHVVRCFTLSDVVHVDGGVDPLRDIDTIETELMLADLGSLEGMLDRTRKQAKGDKELLPKIALMERCLEALQAGKPVRGVSFDDDQRKVVKTFGLITSKKVLYVANVDESDASGTGPLASKVRERAASEGSGVVPVCSKLESELNELAPDERQEMLESLGMKEPALSTLAREAYRLLGLQSYYTAGPKEIRAWTIPIGCTAPQAAGVIHSDFEKGFIRAEVYKVDDLVEHRTEAAIRAAGKLRVEGKTYVFQDGDVTHFLFNV</sequence>
<dbReference type="SUPFAM" id="SSF81271">
    <property type="entry name" value="TGS-like"/>
    <property type="match status" value="1"/>
</dbReference>
<evidence type="ECO:0000313" key="10">
    <source>
        <dbReference type="Proteomes" id="UP000238348"/>
    </source>
</evidence>
<keyword evidence="3 6" id="KW-0547">Nucleotide-binding</keyword>
<dbReference type="SUPFAM" id="SSF52540">
    <property type="entry name" value="P-loop containing nucleoside triphosphate hydrolases"/>
    <property type="match status" value="1"/>
</dbReference>
<evidence type="ECO:0000256" key="4">
    <source>
        <dbReference type="ARBA" id="ARBA00022840"/>
    </source>
</evidence>
<keyword evidence="2" id="KW-0479">Metal-binding</keyword>
<dbReference type="InterPro" id="IPR012676">
    <property type="entry name" value="TGS-like"/>
</dbReference>
<dbReference type="InterPro" id="IPR004095">
    <property type="entry name" value="TGS"/>
</dbReference>
<dbReference type="PANTHER" id="PTHR23305">
    <property type="entry name" value="OBG GTPASE FAMILY"/>
    <property type="match status" value="1"/>
</dbReference>
<dbReference type="GO" id="GO:0005525">
    <property type="term" value="F:GTP binding"/>
    <property type="evidence" value="ECO:0007669"/>
    <property type="project" value="InterPro"/>
</dbReference>
<dbReference type="CDD" id="cd04867">
    <property type="entry name" value="TGS_YchF_OLA1"/>
    <property type="match status" value="1"/>
</dbReference>
<keyword evidence="5" id="KW-0460">Magnesium</keyword>
<feature type="domain" description="OBG-type G" evidence="7">
    <location>
        <begin position="62"/>
        <end position="315"/>
    </location>
</feature>
<dbReference type="InterPro" id="IPR041706">
    <property type="entry name" value="YchF_N"/>
</dbReference>
<dbReference type="InterPro" id="IPR031167">
    <property type="entry name" value="G_OBG"/>
</dbReference>
<evidence type="ECO:0000259" key="8">
    <source>
        <dbReference type="PROSITE" id="PS51880"/>
    </source>
</evidence>
<evidence type="ECO:0000256" key="2">
    <source>
        <dbReference type="ARBA" id="ARBA00022723"/>
    </source>
</evidence>
<dbReference type="NCBIfam" id="TIGR00092">
    <property type="entry name" value="redox-regulated ATPase YchF"/>
    <property type="match status" value="1"/>
</dbReference>
<dbReference type="InterPro" id="IPR012675">
    <property type="entry name" value="Beta-grasp_dom_sf"/>
</dbReference>
<dbReference type="GO" id="GO:0043023">
    <property type="term" value="F:ribosomal large subunit binding"/>
    <property type="evidence" value="ECO:0007669"/>
    <property type="project" value="UniProtKB-UniRule"/>
</dbReference>
<dbReference type="InterPro" id="IPR027417">
    <property type="entry name" value="P-loop_NTPase"/>
</dbReference>
<dbReference type="Gene3D" id="1.10.150.300">
    <property type="entry name" value="TGS-like domain"/>
    <property type="match status" value="1"/>
</dbReference>
<name>A0A2L0F6F8_SORCE</name>
<evidence type="ECO:0000313" key="9">
    <source>
        <dbReference type="EMBL" id="AUX47174.1"/>
    </source>
</evidence>
<evidence type="ECO:0000256" key="6">
    <source>
        <dbReference type="HAMAP-Rule" id="MF_00944"/>
    </source>
</evidence>
<evidence type="ECO:0000256" key="1">
    <source>
        <dbReference type="ARBA" id="ARBA00001946"/>
    </source>
</evidence>
<dbReference type="FunFam" id="3.10.20.30:FF:000001">
    <property type="entry name" value="Ribosome-binding ATPase YchF"/>
    <property type="match status" value="1"/>
</dbReference>
<dbReference type="GO" id="GO:0005737">
    <property type="term" value="C:cytoplasm"/>
    <property type="evidence" value="ECO:0007669"/>
    <property type="project" value="TreeGrafter"/>
</dbReference>
<dbReference type="HAMAP" id="MF_00944">
    <property type="entry name" value="YchF_OLA1_ATPase"/>
    <property type="match status" value="1"/>
</dbReference>
<organism evidence="9 10">
    <name type="scientific">Sorangium cellulosum</name>
    <name type="common">Polyangium cellulosum</name>
    <dbReference type="NCBI Taxonomy" id="56"/>
    <lineage>
        <taxon>Bacteria</taxon>
        <taxon>Pseudomonadati</taxon>
        <taxon>Myxococcota</taxon>
        <taxon>Polyangia</taxon>
        <taxon>Polyangiales</taxon>
        <taxon>Polyangiaceae</taxon>
        <taxon>Sorangium</taxon>
    </lineage>
</organism>
<dbReference type="InterPro" id="IPR013029">
    <property type="entry name" value="YchF_C"/>
</dbReference>
<dbReference type="EMBL" id="CP012673">
    <property type="protein sequence ID" value="AUX47174.1"/>
    <property type="molecule type" value="Genomic_DNA"/>
</dbReference>
<dbReference type="InterPro" id="IPR006073">
    <property type="entry name" value="GTP-bd"/>
</dbReference>
<dbReference type="PROSITE" id="PS51710">
    <property type="entry name" value="G_OBG"/>
    <property type="match status" value="1"/>
</dbReference>
<protein>
    <recommendedName>
        <fullName evidence="6">Ribosome-binding ATPase YchF</fullName>
    </recommendedName>
</protein>
<dbReference type="Proteomes" id="UP000238348">
    <property type="component" value="Chromosome"/>
</dbReference>
<dbReference type="PRINTS" id="PR00326">
    <property type="entry name" value="GTP1OBG"/>
</dbReference>
<dbReference type="FunFam" id="1.10.150.300:FF:000001">
    <property type="entry name" value="Ribosome-binding ATPase YchF"/>
    <property type="match status" value="1"/>
</dbReference>
<comment type="function">
    <text evidence="6">ATPase that binds to both the 70S ribosome and the 50S ribosomal subunit in a nucleotide-independent manner.</text>
</comment>
<dbReference type="GO" id="GO:0046872">
    <property type="term" value="F:metal ion binding"/>
    <property type="evidence" value="ECO:0007669"/>
    <property type="project" value="UniProtKB-KW"/>
</dbReference>
<dbReference type="InterPro" id="IPR023192">
    <property type="entry name" value="TGS-like_dom_sf"/>
</dbReference>
<dbReference type="PROSITE" id="PS51880">
    <property type="entry name" value="TGS"/>
    <property type="match status" value="1"/>
</dbReference>
<dbReference type="GO" id="GO:0005524">
    <property type="term" value="F:ATP binding"/>
    <property type="evidence" value="ECO:0007669"/>
    <property type="project" value="UniProtKB-UniRule"/>
</dbReference>
<reference evidence="9 10" key="1">
    <citation type="submission" date="2015-09" db="EMBL/GenBank/DDBJ databases">
        <title>Sorangium comparison.</title>
        <authorList>
            <person name="Zaburannyi N."/>
            <person name="Bunk B."/>
            <person name="Overmann J."/>
            <person name="Mueller R."/>
        </authorList>
    </citation>
    <scope>NUCLEOTIDE SEQUENCE [LARGE SCALE GENOMIC DNA]</scope>
    <source>
        <strain evidence="9 10">So ce26</strain>
    </source>
</reference>
<dbReference type="Gene3D" id="3.10.20.30">
    <property type="match status" value="1"/>
</dbReference>
<evidence type="ECO:0000256" key="5">
    <source>
        <dbReference type="ARBA" id="ARBA00022842"/>
    </source>
</evidence>